<feature type="compositionally biased region" description="Basic and acidic residues" evidence="1">
    <location>
        <begin position="1"/>
        <end position="11"/>
    </location>
</feature>
<evidence type="ECO:0000313" key="2">
    <source>
        <dbReference type="EMBL" id="KAK3109098.1"/>
    </source>
</evidence>
<evidence type="ECO:0000313" key="3">
    <source>
        <dbReference type="Proteomes" id="UP001186944"/>
    </source>
</evidence>
<gene>
    <name evidence="2" type="ORF">FSP39_022978</name>
</gene>
<accession>A0AA88YXS4</accession>
<sequence>MAGPEDRDSLSKQKRGFKRKLSCDSESGSSSISSSVNSTDNASSSCSDHSEKLPIRTCDWKQTSLDVIRMYPEFSHDSPCEILKRSLKRLWGEEMYQHYSKEIKSSRGNLYFQEIKSFILELSDCLLNRSHIDNVTITSIYDMKASIRELMKRKNINITAEALELWGKDWRCLMKSAAVRFGIQLEHMLSSKLKTDRYKEGMFQTLFMYFLDMCNLTAFGFTNIGSKNVQIKRAQVTSIPDILIMDSRIHCIAEEEVTAVVEVKKDYGKQDVTIANLTRCGKRSPGYYADECRNVSSDLICQHGGDLLAYLPDSIFGSKGIFGMIVQDTEVTVTFLDAESGYFEAVQTLFEEKRCSSKINLSGEYNFLSKDDRRELVGFLAELAFLQRLKKIDTHMELFQSCSM</sequence>
<feature type="region of interest" description="Disordered" evidence="1">
    <location>
        <begin position="1"/>
        <end position="50"/>
    </location>
</feature>
<organism evidence="2 3">
    <name type="scientific">Pinctada imbricata</name>
    <name type="common">Atlantic pearl-oyster</name>
    <name type="synonym">Pinctada martensii</name>
    <dbReference type="NCBI Taxonomy" id="66713"/>
    <lineage>
        <taxon>Eukaryota</taxon>
        <taxon>Metazoa</taxon>
        <taxon>Spiralia</taxon>
        <taxon>Lophotrochozoa</taxon>
        <taxon>Mollusca</taxon>
        <taxon>Bivalvia</taxon>
        <taxon>Autobranchia</taxon>
        <taxon>Pteriomorphia</taxon>
        <taxon>Pterioida</taxon>
        <taxon>Pterioidea</taxon>
        <taxon>Pteriidae</taxon>
        <taxon>Pinctada</taxon>
    </lineage>
</organism>
<protein>
    <submittedName>
        <fullName evidence="2">Uncharacterized protein</fullName>
    </submittedName>
</protein>
<name>A0AA88YXS4_PINIB</name>
<keyword evidence="3" id="KW-1185">Reference proteome</keyword>
<evidence type="ECO:0000256" key="1">
    <source>
        <dbReference type="SAM" id="MobiDB-lite"/>
    </source>
</evidence>
<dbReference type="Proteomes" id="UP001186944">
    <property type="component" value="Unassembled WGS sequence"/>
</dbReference>
<dbReference type="EMBL" id="VSWD01000001">
    <property type="protein sequence ID" value="KAK3109098.1"/>
    <property type="molecule type" value="Genomic_DNA"/>
</dbReference>
<dbReference type="AlphaFoldDB" id="A0AA88YXS4"/>
<feature type="compositionally biased region" description="Low complexity" evidence="1">
    <location>
        <begin position="24"/>
        <end position="47"/>
    </location>
</feature>
<proteinExistence type="predicted"/>
<reference evidence="2" key="1">
    <citation type="submission" date="2019-08" db="EMBL/GenBank/DDBJ databases">
        <title>The improved chromosome-level genome for the pearl oyster Pinctada fucata martensii using PacBio sequencing and Hi-C.</title>
        <authorList>
            <person name="Zheng Z."/>
        </authorList>
    </citation>
    <scope>NUCLEOTIDE SEQUENCE</scope>
    <source>
        <strain evidence="2">ZZ-2019</strain>
        <tissue evidence="2">Adductor muscle</tissue>
    </source>
</reference>
<comment type="caution">
    <text evidence="2">The sequence shown here is derived from an EMBL/GenBank/DDBJ whole genome shotgun (WGS) entry which is preliminary data.</text>
</comment>